<gene>
    <name evidence="3" type="ORF">SAMN04488526_0446</name>
</gene>
<feature type="transmembrane region" description="Helical" evidence="1">
    <location>
        <begin position="285"/>
        <end position="307"/>
    </location>
</feature>
<proteinExistence type="predicted"/>
<sequence>MIDPPRVTIVVPAYNHADHVADCIESLWAQDYPNLEIVVCDDASPDGTLAILRDMAARSPVPMILLENVSNKGVCASLNRCIAAADGDWIGMIASDDMYLPTFVSRNMAAVVTEATDMVCMQSAAIRLRRDGVRIRHRPPFGKPLDGWVMEDIALGRGWINAPSFFASRNLFDAVGPFDESLTYEDLDFYLRAARIARFRFLDTPLIIKRDSPGGLGHVITQRFEDGFRILDKNLRAEFPDLWLRATDLRERRLARGFGRQGDLTSLRRLIGRDRERRRAYPRGLWIAAMLGAMAGIGVAMVGRGTIGHVLHRLRLLARPARSQRRRKTST</sequence>
<dbReference type="GO" id="GO:0016740">
    <property type="term" value="F:transferase activity"/>
    <property type="evidence" value="ECO:0007669"/>
    <property type="project" value="UniProtKB-KW"/>
</dbReference>
<keyword evidence="4" id="KW-1185">Reference proteome</keyword>
<dbReference type="InterPro" id="IPR050834">
    <property type="entry name" value="Glycosyltransf_2"/>
</dbReference>
<reference evidence="3 4" key="1">
    <citation type="submission" date="2016-10" db="EMBL/GenBank/DDBJ databases">
        <authorList>
            <person name="de Groot N.N."/>
        </authorList>
    </citation>
    <scope>NUCLEOTIDE SEQUENCE [LARGE SCALE GENOMIC DNA]</scope>
    <source>
        <strain evidence="3 4">DSM 14858</strain>
    </source>
</reference>
<dbReference type="Gene3D" id="3.90.550.10">
    <property type="entry name" value="Spore Coat Polysaccharide Biosynthesis Protein SpsA, Chain A"/>
    <property type="match status" value="1"/>
</dbReference>
<organism evidence="3 4">
    <name type="scientific">Jannaschia helgolandensis</name>
    <dbReference type="NCBI Taxonomy" id="188906"/>
    <lineage>
        <taxon>Bacteria</taxon>
        <taxon>Pseudomonadati</taxon>
        <taxon>Pseudomonadota</taxon>
        <taxon>Alphaproteobacteria</taxon>
        <taxon>Rhodobacterales</taxon>
        <taxon>Roseobacteraceae</taxon>
        <taxon>Jannaschia</taxon>
    </lineage>
</organism>
<evidence type="ECO:0000259" key="2">
    <source>
        <dbReference type="Pfam" id="PF00535"/>
    </source>
</evidence>
<protein>
    <submittedName>
        <fullName evidence="3">Glycosyl transferase family 2</fullName>
    </submittedName>
</protein>
<feature type="domain" description="Glycosyltransferase 2-like" evidence="2">
    <location>
        <begin position="8"/>
        <end position="138"/>
    </location>
</feature>
<dbReference type="EMBL" id="FNZQ01000001">
    <property type="protein sequence ID" value="SEK38763.1"/>
    <property type="molecule type" value="Genomic_DNA"/>
</dbReference>
<keyword evidence="3" id="KW-0808">Transferase</keyword>
<dbReference type="PANTHER" id="PTHR43685">
    <property type="entry name" value="GLYCOSYLTRANSFERASE"/>
    <property type="match status" value="1"/>
</dbReference>
<dbReference type="Proteomes" id="UP000199283">
    <property type="component" value="Unassembled WGS sequence"/>
</dbReference>
<dbReference type="AlphaFoldDB" id="A0A1H7GKR8"/>
<keyword evidence="1" id="KW-1133">Transmembrane helix</keyword>
<dbReference type="OrthoDB" id="5291101at2"/>
<evidence type="ECO:0000313" key="4">
    <source>
        <dbReference type="Proteomes" id="UP000199283"/>
    </source>
</evidence>
<dbReference type="RefSeq" id="WP_092759352.1">
    <property type="nucleotide sequence ID" value="NZ_FNZQ01000001.1"/>
</dbReference>
<dbReference type="PANTHER" id="PTHR43685:SF2">
    <property type="entry name" value="GLYCOSYLTRANSFERASE 2-LIKE DOMAIN-CONTAINING PROTEIN"/>
    <property type="match status" value="1"/>
</dbReference>
<keyword evidence="1" id="KW-0472">Membrane</keyword>
<dbReference type="SUPFAM" id="SSF53448">
    <property type="entry name" value="Nucleotide-diphospho-sugar transferases"/>
    <property type="match status" value="1"/>
</dbReference>
<keyword evidence="1" id="KW-0812">Transmembrane</keyword>
<evidence type="ECO:0000313" key="3">
    <source>
        <dbReference type="EMBL" id="SEK38763.1"/>
    </source>
</evidence>
<dbReference type="Pfam" id="PF00535">
    <property type="entry name" value="Glycos_transf_2"/>
    <property type="match status" value="1"/>
</dbReference>
<dbReference type="InterPro" id="IPR029044">
    <property type="entry name" value="Nucleotide-diphossugar_trans"/>
</dbReference>
<dbReference type="STRING" id="188906.SAMN04488526_0446"/>
<evidence type="ECO:0000256" key="1">
    <source>
        <dbReference type="SAM" id="Phobius"/>
    </source>
</evidence>
<dbReference type="InterPro" id="IPR001173">
    <property type="entry name" value="Glyco_trans_2-like"/>
</dbReference>
<name>A0A1H7GKR8_9RHOB</name>
<accession>A0A1H7GKR8</accession>